<dbReference type="EMBL" id="JARBJD010000181">
    <property type="protein sequence ID" value="KAK2948217.1"/>
    <property type="molecule type" value="Genomic_DNA"/>
</dbReference>
<gene>
    <name evidence="3" type="ORF">BLNAU_16836</name>
</gene>
<evidence type="ECO:0000313" key="4">
    <source>
        <dbReference type="Proteomes" id="UP001281761"/>
    </source>
</evidence>
<dbReference type="InterPro" id="IPR011009">
    <property type="entry name" value="Kinase-like_dom_sf"/>
</dbReference>
<keyword evidence="1" id="KW-0812">Transmembrane</keyword>
<dbReference type="Gene3D" id="1.10.510.10">
    <property type="entry name" value="Transferase(Phosphotransferase) domain 1"/>
    <property type="match status" value="1"/>
</dbReference>
<dbReference type="Proteomes" id="UP001281761">
    <property type="component" value="Unassembled WGS sequence"/>
</dbReference>
<name>A0ABQ9X820_9EUKA</name>
<comment type="caution">
    <text evidence="3">The sequence shown here is derived from an EMBL/GenBank/DDBJ whole genome shotgun (WGS) entry which is preliminary data.</text>
</comment>
<evidence type="ECO:0000259" key="2">
    <source>
        <dbReference type="PROSITE" id="PS50011"/>
    </source>
</evidence>
<protein>
    <recommendedName>
        <fullName evidence="2">Protein kinase domain-containing protein</fullName>
    </recommendedName>
</protein>
<proteinExistence type="predicted"/>
<evidence type="ECO:0000313" key="3">
    <source>
        <dbReference type="EMBL" id="KAK2948217.1"/>
    </source>
</evidence>
<sequence>MKWWIPLVVALSLGLLAAMLILFVCWRRGKAKKEKEDGLEELQQEMDVQKDDGFLEEDHTRNVVDQRKVEVPMTITTIPMPTKKEGQVMALERKEGAVEALRCVEDEKEKMETVLVDGKDTLFNRLHSKDGGDGKRHEVNGLDVKRELVCGLHRLSEHYPLSPVLWNLSPHWILIDSKDRLCFKTADLTQTQPQSHPTRSHNVVQESNHESSFFDEAPSAISGECKHDDKAEQNDEPEVVTEGARWEAPECGVNKQGVDQQAGLVFRLAILLWEIETGQVPFGEYDASNAQRQIRAGMTPNVDLIATKEERELISSCLSFDPQNRPNLSSLLNFYLSPPKPQVEHLLELHDQSTIRQDDAQCSTS</sequence>
<feature type="transmembrane region" description="Helical" evidence="1">
    <location>
        <begin position="6"/>
        <end position="26"/>
    </location>
</feature>
<dbReference type="InterPro" id="IPR001245">
    <property type="entry name" value="Ser-Thr/Tyr_kinase_cat_dom"/>
</dbReference>
<reference evidence="3 4" key="1">
    <citation type="journal article" date="2022" name="bioRxiv">
        <title>Genomics of Preaxostyla Flagellates Illuminates Evolutionary Transitions and the Path Towards Mitochondrial Loss.</title>
        <authorList>
            <person name="Novak L.V.F."/>
            <person name="Treitli S.C."/>
            <person name="Pyrih J."/>
            <person name="Halakuc P."/>
            <person name="Pipaliya S.V."/>
            <person name="Vacek V."/>
            <person name="Brzon O."/>
            <person name="Soukal P."/>
            <person name="Eme L."/>
            <person name="Dacks J.B."/>
            <person name="Karnkowska A."/>
            <person name="Elias M."/>
            <person name="Hampl V."/>
        </authorList>
    </citation>
    <scope>NUCLEOTIDE SEQUENCE [LARGE SCALE GENOMIC DNA]</scope>
    <source>
        <strain evidence="3">NAU3</strain>
        <tissue evidence="3">Gut</tissue>
    </source>
</reference>
<organism evidence="3 4">
    <name type="scientific">Blattamonas nauphoetae</name>
    <dbReference type="NCBI Taxonomy" id="2049346"/>
    <lineage>
        <taxon>Eukaryota</taxon>
        <taxon>Metamonada</taxon>
        <taxon>Preaxostyla</taxon>
        <taxon>Oxymonadida</taxon>
        <taxon>Blattamonas</taxon>
    </lineage>
</organism>
<accession>A0ABQ9X820</accession>
<dbReference type="PROSITE" id="PS50011">
    <property type="entry name" value="PROTEIN_KINASE_DOM"/>
    <property type="match status" value="1"/>
</dbReference>
<keyword evidence="1" id="KW-0472">Membrane</keyword>
<feature type="domain" description="Protein kinase" evidence="2">
    <location>
        <begin position="1"/>
        <end position="336"/>
    </location>
</feature>
<dbReference type="SUPFAM" id="SSF56112">
    <property type="entry name" value="Protein kinase-like (PK-like)"/>
    <property type="match status" value="1"/>
</dbReference>
<evidence type="ECO:0000256" key="1">
    <source>
        <dbReference type="SAM" id="Phobius"/>
    </source>
</evidence>
<dbReference type="Pfam" id="PF07714">
    <property type="entry name" value="PK_Tyr_Ser-Thr"/>
    <property type="match status" value="1"/>
</dbReference>
<keyword evidence="4" id="KW-1185">Reference proteome</keyword>
<keyword evidence="1" id="KW-1133">Transmembrane helix</keyword>
<dbReference type="InterPro" id="IPR000719">
    <property type="entry name" value="Prot_kinase_dom"/>
</dbReference>